<dbReference type="STRING" id="546266.NEIMUCOT_06231"/>
<name>D2ZZZ7_NEIM2</name>
<evidence type="ECO:0000313" key="2">
    <source>
        <dbReference type="Proteomes" id="UP000003344"/>
    </source>
</evidence>
<evidence type="ECO:0000313" key="1">
    <source>
        <dbReference type="EMBL" id="EFC87348.1"/>
    </source>
</evidence>
<proteinExistence type="predicted"/>
<protein>
    <submittedName>
        <fullName evidence="1">Uncharacterized protein</fullName>
    </submittedName>
</protein>
<dbReference type="AlphaFoldDB" id="D2ZZZ7"/>
<gene>
    <name evidence="1" type="ORF">NEIMUCOT_06231</name>
</gene>
<sequence length="52" mass="6183">MGFAHEMNNRHSFPIRVVRRRISWAKPTLLELSQTRVDWIKGRLKTSMNGFL</sequence>
<dbReference type="Proteomes" id="UP000003344">
    <property type="component" value="Unassembled WGS sequence"/>
</dbReference>
<dbReference type="EMBL" id="ACDX02000022">
    <property type="protein sequence ID" value="EFC87348.1"/>
    <property type="molecule type" value="Genomic_DNA"/>
</dbReference>
<accession>D2ZZZ7</accession>
<organism evidence="1 2">
    <name type="scientific">Neisseria mucosa (strain ATCC 25996 / DSM 4631 / NCTC 10774 / M26)</name>
    <dbReference type="NCBI Taxonomy" id="546266"/>
    <lineage>
        <taxon>Bacteria</taxon>
        <taxon>Pseudomonadati</taxon>
        <taxon>Pseudomonadota</taxon>
        <taxon>Betaproteobacteria</taxon>
        <taxon>Neisseriales</taxon>
        <taxon>Neisseriaceae</taxon>
        <taxon>Neisseria</taxon>
    </lineage>
</organism>
<reference evidence="1 2" key="1">
    <citation type="submission" date="2009-10" db="EMBL/GenBank/DDBJ databases">
        <authorList>
            <person name="Weinstock G."/>
            <person name="Sodergren E."/>
            <person name="Clifton S."/>
            <person name="Fulton L."/>
            <person name="Fulton B."/>
            <person name="Courtney L."/>
            <person name="Fronick C."/>
            <person name="Harrison M."/>
            <person name="Strong C."/>
            <person name="Farmer C."/>
            <person name="Delahaunty K."/>
            <person name="Markovic C."/>
            <person name="Hall O."/>
            <person name="Minx P."/>
            <person name="Tomlinson C."/>
            <person name="Mitreva M."/>
            <person name="Nelson J."/>
            <person name="Hou S."/>
            <person name="Wollam A."/>
            <person name="Pepin K.H."/>
            <person name="Johnson M."/>
            <person name="Bhonagiri V."/>
            <person name="Nash W.E."/>
            <person name="Warren W."/>
            <person name="Chinwalla A."/>
            <person name="Mardis E.R."/>
            <person name="Wilson R.K."/>
        </authorList>
    </citation>
    <scope>NUCLEOTIDE SEQUENCE [LARGE SCALE GENOMIC DNA]</scope>
    <source>
        <strain evidence="2">ATCC 25996 / DSM 4631 / NCTC 10774 / M26</strain>
    </source>
</reference>
<comment type="caution">
    <text evidence="1">The sequence shown here is derived from an EMBL/GenBank/DDBJ whole genome shotgun (WGS) entry which is preliminary data.</text>
</comment>